<feature type="transmembrane region" description="Helical" evidence="1">
    <location>
        <begin position="7"/>
        <end position="31"/>
    </location>
</feature>
<keyword evidence="1" id="KW-1133">Transmembrane helix</keyword>
<evidence type="ECO:0000313" key="3">
    <source>
        <dbReference type="Proteomes" id="UP000610303"/>
    </source>
</evidence>
<sequence length="109" mass="11023">MDPLTNVLLTVFVLILMFVVAGAALIAGAHIGVDGMNCTGEACAVVKRSGSWFAMLTTAIALIVGMVVSIVRLARRGRSRRPLVTAMGVMVGAVLLGALAGAVGSAIDG</sequence>
<organism evidence="2 3">
    <name type="scientific">Agromyces mediolanus</name>
    <name type="common">Corynebacterium mediolanum</name>
    <dbReference type="NCBI Taxonomy" id="41986"/>
    <lineage>
        <taxon>Bacteria</taxon>
        <taxon>Bacillati</taxon>
        <taxon>Actinomycetota</taxon>
        <taxon>Actinomycetes</taxon>
        <taxon>Micrococcales</taxon>
        <taxon>Microbacteriaceae</taxon>
        <taxon>Agromyces</taxon>
    </lineage>
</organism>
<reference evidence="2" key="2">
    <citation type="submission" date="2020-09" db="EMBL/GenBank/DDBJ databases">
        <authorList>
            <person name="Sun Q."/>
            <person name="Ohkuma M."/>
        </authorList>
    </citation>
    <scope>NUCLEOTIDE SEQUENCE</scope>
    <source>
        <strain evidence="2">JCM 3346</strain>
    </source>
</reference>
<feature type="transmembrane region" description="Helical" evidence="1">
    <location>
        <begin position="83"/>
        <end position="107"/>
    </location>
</feature>
<evidence type="ECO:0000256" key="1">
    <source>
        <dbReference type="SAM" id="Phobius"/>
    </source>
</evidence>
<dbReference type="AlphaFoldDB" id="A0A918CLC3"/>
<keyword evidence="3" id="KW-1185">Reference proteome</keyword>
<keyword evidence="1" id="KW-0472">Membrane</keyword>
<gene>
    <name evidence="2" type="ORF">GCM10010196_26590</name>
</gene>
<comment type="caution">
    <text evidence="2">The sequence shown here is derived from an EMBL/GenBank/DDBJ whole genome shotgun (WGS) entry which is preliminary data.</text>
</comment>
<accession>A0A918CLC3</accession>
<keyword evidence="1" id="KW-0812">Transmembrane</keyword>
<dbReference type="Proteomes" id="UP000610303">
    <property type="component" value="Unassembled WGS sequence"/>
</dbReference>
<name>A0A918CLC3_AGRME</name>
<proteinExistence type="predicted"/>
<evidence type="ECO:0000313" key="2">
    <source>
        <dbReference type="EMBL" id="GGR31101.1"/>
    </source>
</evidence>
<dbReference type="EMBL" id="BMRJ01000002">
    <property type="protein sequence ID" value="GGR31101.1"/>
    <property type="molecule type" value="Genomic_DNA"/>
</dbReference>
<feature type="transmembrane region" description="Helical" evidence="1">
    <location>
        <begin position="51"/>
        <end position="71"/>
    </location>
</feature>
<reference evidence="2" key="1">
    <citation type="journal article" date="2014" name="Int. J. Syst. Evol. Microbiol.">
        <title>Complete genome sequence of Corynebacterium casei LMG S-19264T (=DSM 44701T), isolated from a smear-ripened cheese.</title>
        <authorList>
            <consortium name="US DOE Joint Genome Institute (JGI-PGF)"/>
            <person name="Walter F."/>
            <person name="Albersmeier A."/>
            <person name="Kalinowski J."/>
            <person name="Ruckert C."/>
        </authorList>
    </citation>
    <scope>NUCLEOTIDE SEQUENCE</scope>
    <source>
        <strain evidence="2">JCM 3346</strain>
    </source>
</reference>
<protein>
    <submittedName>
        <fullName evidence="2">Uncharacterized protein</fullName>
    </submittedName>
</protein>